<evidence type="ECO:0000313" key="8">
    <source>
        <dbReference type="EMBL" id="KKS33034.1"/>
    </source>
</evidence>
<dbReference type="Pfam" id="PF02130">
    <property type="entry name" value="YbeY"/>
    <property type="match status" value="1"/>
</dbReference>
<name>A0A0G0Y8J5_9BACT</name>
<evidence type="ECO:0000256" key="4">
    <source>
        <dbReference type="ARBA" id="ARBA00022723"/>
    </source>
</evidence>
<comment type="cofactor">
    <cofactor evidence="1">
        <name>Zn(2+)</name>
        <dbReference type="ChEBI" id="CHEBI:29105"/>
    </cofactor>
</comment>
<evidence type="ECO:0000313" key="9">
    <source>
        <dbReference type="Proteomes" id="UP000034160"/>
    </source>
</evidence>
<keyword evidence="7" id="KW-0862">Zinc</keyword>
<comment type="similarity">
    <text evidence="2">Belongs to the endoribonuclease YbeY family.</text>
</comment>
<dbReference type="AlphaFoldDB" id="A0A0G0Y8J5"/>
<sequence length="103" mass="11775">MINISSKYKNIIEKTVREHGIKGDYEINVFLATVSEIKDLHHKYMASQGYEDEYHDVLSFPLDREVGPDGITRLGDIVICDQEKDIESLAEHGCLHLLGIHHE</sequence>
<dbReference type="SUPFAM" id="SSF55486">
    <property type="entry name" value="Metalloproteases ('zincins'), catalytic domain"/>
    <property type="match status" value="1"/>
</dbReference>
<dbReference type="GO" id="GO:0046872">
    <property type="term" value="F:metal ion binding"/>
    <property type="evidence" value="ECO:0007669"/>
    <property type="project" value="UniProtKB-KW"/>
</dbReference>
<reference evidence="8 9" key="1">
    <citation type="journal article" date="2015" name="Nature">
        <title>rRNA introns, odd ribosomes, and small enigmatic genomes across a large radiation of phyla.</title>
        <authorList>
            <person name="Brown C.T."/>
            <person name="Hug L.A."/>
            <person name="Thomas B.C."/>
            <person name="Sharon I."/>
            <person name="Castelle C.J."/>
            <person name="Singh A."/>
            <person name="Wilkins M.J."/>
            <person name="Williams K.H."/>
            <person name="Banfield J.F."/>
        </authorList>
    </citation>
    <scope>NUCLEOTIDE SEQUENCE [LARGE SCALE GENOMIC DNA]</scope>
</reference>
<proteinExistence type="inferred from homology"/>
<dbReference type="GO" id="GO:0006364">
    <property type="term" value="P:rRNA processing"/>
    <property type="evidence" value="ECO:0007669"/>
    <property type="project" value="InterPro"/>
</dbReference>
<keyword evidence="4" id="KW-0479">Metal-binding</keyword>
<dbReference type="InterPro" id="IPR002036">
    <property type="entry name" value="YbeY"/>
</dbReference>
<dbReference type="Proteomes" id="UP000034160">
    <property type="component" value="Unassembled WGS sequence"/>
</dbReference>
<keyword evidence="6" id="KW-0378">Hydrolase</keyword>
<evidence type="ECO:0000256" key="6">
    <source>
        <dbReference type="ARBA" id="ARBA00022801"/>
    </source>
</evidence>
<accession>A0A0G0Y8J5</accession>
<gene>
    <name evidence="8" type="ORF">UU93_C0003G0042</name>
</gene>
<evidence type="ECO:0000256" key="1">
    <source>
        <dbReference type="ARBA" id="ARBA00001947"/>
    </source>
</evidence>
<organism evidence="8 9">
    <name type="scientific">Candidatus Amesbacteria bacterium GW2011_GWA2_42_12</name>
    <dbReference type="NCBI Taxonomy" id="1618356"/>
    <lineage>
        <taxon>Bacteria</taxon>
        <taxon>Candidatus Amesiibacteriota</taxon>
    </lineage>
</organism>
<evidence type="ECO:0000256" key="3">
    <source>
        <dbReference type="ARBA" id="ARBA00022722"/>
    </source>
</evidence>
<dbReference type="EMBL" id="LCCN01000003">
    <property type="protein sequence ID" value="KKS33034.1"/>
    <property type="molecule type" value="Genomic_DNA"/>
</dbReference>
<keyword evidence="5" id="KW-0255">Endonuclease</keyword>
<dbReference type="GO" id="GO:0004222">
    <property type="term" value="F:metalloendopeptidase activity"/>
    <property type="evidence" value="ECO:0007669"/>
    <property type="project" value="InterPro"/>
</dbReference>
<evidence type="ECO:0000256" key="7">
    <source>
        <dbReference type="ARBA" id="ARBA00022833"/>
    </source>
</evidence>
<comment type="caution">
    <text evidence="8">The sequence shown here is derived from an EMBL/GenBank/DDBJ whole genome shotgun (WGS) entry which is preliminary data.</text>
</comment>
<protein>
    <submittedName>
        <fullName evidence="8">Uncharacterized protein</fullName>
    </submittedName>
</protein>
<keyword evidence="3" id="KW-0540">Nuclease</keyword>
<evidence type="ECO:0000256" key="2">
    <source>
        <dbReference type="ARBA" id="ARBA00010875"/>
    </source>
</evidence>
<dbReference type="GO" id="GO:0004519">
    <property type="term" value="F:endonuclease activity"/>
    <property type="evidence" value="ECO:0007669"/>
    <property type="project" value="UniProtKB-KW"/>
</dbReference>
<dbReference type="Gene3D" id="3.40.390.30">
    <property type="entry name" value="Metalloproteases ('zincins'), catalytic domain"/>
    <property type="match status" value="1"/>
</dbReference>
<dbReference type="STRING" id="1618356.UU93_C0003G0042"/>
<dbReference type="InterPro" id="IPR023091">
    <property type="entry name" value="MetalPrtase_cat_dom_sf_prd"/>
</dbReference>
<evidence type="ECO:0000256" key="5">
    <source>
        <dbReference type="ARBA" id="ARBA00022759"/>
    </source>
</evidence>